<comment type="caution">
    <text evidence="7">The sequence shown here is derived from an EMBL/GenBank/DDBJ whole genome shotgun (WGS) entry which is preliminary data.</text>
</comment>
<name>A0A0K9NJL5_ZOSMR</name>
<dbReference type="AlphaFoldDB" id="A0A0K9NJL5"/>
<reference evidence="8" key="1">
    <citation type="journal article" date="2016" name="Nature">
        <title>The genome of the seagrass Zostera marina reveals angiosperm adaptation to the sea.</title>
        <authorList>
            <person name="Olsen J.L."/>
            <person name="Rouze P."/>
            <person name="Verhelst B."/>
            <person name="Lin Y.-C."/>
            <person name="Bayer T."/>
            <person name="Collen J."/>
            <person name="Dattolo E."/>
            <person name="De Paoli E."/>
            <person name="Dittami S."/>
            <person name="Maumus F."/>
            <person name="Michel G."/>
            <person name="Kersting A."/>
            <person name="Lauritano C."/>
            <person name="Lohaus R."/>
            <person name="Toepel M."/>
            <person name="Tonon T."/>
            <person name="Vanneste K."/>
            <person name="Amirebrahimi M."/>
            <person name="Brakel J."/>
            <person name="Bostroem C."/>
            <person name="Chovatia M."/>
            <person name="Grimwood J."/>
            <person name="Jenkins J.W."/>
            <person name="Jueterbock A."/>
            <person name="Mraz A."/>
            <person name="Stam W.T."/>
            <person name="Tice H."/>
            <person name="Bornberg-Bauer E."/>
            <person name="Green P.J."/>
            <person name="Pearson G.A."/>
            <person name="Procaccini G."/>
            <person name="Duarte C.M."/>
            <person name="Schmutz J."/>
            <person name="Reusch T.B.H."/>
            <person name="Van de Peer Y."/>
        </authorList>
    </citation>
    <scope>NUCLEOTIDE SEQUENCE [LARGE SCALE GENOMIC DNA]</scope>
    <source>
        <strain evidence="8">cv. Finnish</strain>
    </source>
</reference>
<keyword evidence="8" id="KW-1185">Reference proteome</keyword>
<evidence type="ECO:0000259" key="6">
    <source>
        <dbReference type="Pfam" id="PF03016"/>
    </source>
</evidence>
<accession>A0A0K9NJL5</accession>
<evidence type="ECO:0000313" key="7">
    <source>
        <dbReference type="EMBL" id="KMZ56272.1"/>
    </source>
</evidence>
<evidence type="ECO:0000256" key="5">
    <source>
        <dbReference type="ARBA" id="ARBA00023034"/>
    </source>
</evidence>
<dbReference type="PANTHER" id="PTHR11062">
    <property type="entry name" value="EXOSTOSIN HEPARAN SULFATE GLYCOSYLTRANSFERASE -RELATED"/>
    <property type="match status" value="1"/>
</dbReference>
<dbReference type="GO" id="GO:0000139">
    <property type="term" value="C:Golgi membrane"/>
    <property type="evidence" value="ECO:0007669"/>
    <property type="project" value="UniProtKB-SubCell"/>
</dbReference>
<sequence>MVNEFMSGRYAAGRQKKDWKSGAKKLAIFLVAAAFVLFNVLELKPSYQNTPISQHRDDFLVDGDDGNNTRTPAIGEKTNLSLADGDLELERSPYSPPPVVLPDGGGFEPKRSPYSEIIQLSPPPPVVVSGDEMDDVSSCFTCSSCPVVGPRKRKRNRTVEILSISDMDDRLVRSRTAGNAVSNSTIPPRWPSPVDQDLRNAKAKIAKAPIITDDPELYGPVFRNLSAFKRSYELMEKILKVYVYKEGDGDIFRNPVITGIYASEGWFMNQMLHSRKYLVGDPSKAHLFYVPFGSVNARFKLYIPNSHSRKNIIAYLDDYVKLISSQNPFWNRTCGADHFVAGCHDWAAAETDYSLKPAMRALCTADIKLGFDIGKDVSLPATRIISKRKPQLNIGGKPAKKRTTLAFFAGQMHGYLRPILIKHWENKDPDMVITGPIPHRLGKKSTANSAAYQKNPYLYYMKNSKYCLCPRGSQVWSTRIMESIYFGCVPVIISDNFVPPLFEVLNWPEFAVMVPEKNVPELKQVLTEIPTQRYMELERGVREVRKHFLWNRKPVKYDLFHMILHSLWSNRLNQINLD</sequence>
<comment type="subcellular location">
    <subcellularLocation>
        <location evidence="1">Golgi apparatus membrane</location>
        <topology evidence="1">Single-pass type II membrane protein</topology>
    </subcellularLocation>
</comment>
<gene>
    <name evidence="7" type="ORF">ZOSMA_97G00390</name>
</gene>
<dbReference type="InterPro" id="IPR004263">
    <property type="entry name" value="Exostosin"/>
</dbReference>
<keyword evidence="7" id="KW-0808">Transferase</keyword>
<dbReference type="Pfam" id="PF03016">
    <property type="entry name" value="Exostosin_GT47"/>
    <property type="match status" value="1"/>
</dbReference>
<comment type="similarity">
    <text evidence="2">Belongs to the glycosyltransferase 47 family.</text>
</comment>
<dbReference type="EMBL" id="LFYR01002205">
    <property type="protein sequence ID" value="KMZ56272.1"/>
    <property type="molecule type" value="Genomic_DNA"/>
</dbReference>
<keyword evidence="4" id="KW-0812">Transmembrane</keyword>
<protein>
    <submittedName>
        <fullName evidence="7">UDP-Xyl: xylogalacturonan beta-1,3-xylosyltransferase, family GT47</fullName>
    </submittedName>
</protein>
<dbReference type="STRING" id="29655.A0A0K9NJL5"/>
<keyword evidence="3" id="KW-0328">Glycosyltransferase</keyword>
<evidence type="ECO:0000256" key="4">
    <source>
        <dbReference type="ARBA" id="ARBA00022968"/>
    </source>
</evidence>
<dbReference type="GO" id="GO:0016757">
    <property type="term" value="F:glycosyltransferase activity"/>
    <property type="evidence" value="ECO:0007669"/>
    <property type="project" value="UniProtKB-KW"/>
</dbReference>
<dbReference type="PANTHER" id="PTHR11062:SF210">
    <property type="entry name" value="EXOSTOSIN FAMILY PROTEIN"/>
    <property type="match status" value="1"/>
</dbReference>
<organism evidence="7 8">
    <name type="scientific">Zostera marina</name>
    <name type="common">Eelgrass</name>
    <dbReference type="NCBI Taxonomy" id="29655"/>
    <lineage>
        <taxon>Eukaryota</taxon>
        <taxon>Viridiplantae</taxon>
        <taxon>Streptophyta</taxon>
        <taxon>Embryophyta</taxon>
        <taxon>Tracheophyta</taxon>
        <taxon>Spermatophyta</taxon>
        <taxon>Magnoliopsida</taxon>
        <taxon>Liliopsida</taxon>
        <taxon>Zosteraceae</taxon>
        <taxon>Zostera</taxon>
    </lineage>
</organism>
<proteinExistence type="inferred from homology"/>
<keyword evidence="4" id="KW-0735">Signal-anchor</keyword>
<keyword evidence="5" id="KW-0333">Golgi apparatus</keyword>
<dbReference type="Proteomes" id="UP000036987">
    <property type="component" value="Unassembled WGS sequence"/>
</dbReference>
<evidence type="ECO:0000256" key="2">
    <source>
        <dbReference type="ARBA" id="ARBA00010271"/>
    </source>
</evidence>
<dbReference type="InterPro" id="IPR040911">
    <property type="entry name" value="Exostosin_GT47"/>
</dbReference>
<evidence type="ECO:0000256" key="3">
    <source>
        <dbReference type="ARBA" id="ARBA00022676"/>
    </source>
</evidence>
<feature type="domain" description="Exostosin GT47" evidence="6">
    <location>
        <begin position="236"/>
        <end position="528"/>
    </location>
</feature>
<evidence type="ECO:0000256" key="1">
    <source>
        <dbReference type="ARBA" id="ARBA00004323"/>
    </source>
</evidence>
<dbReference type="OMA" id="RIMESIY"/>
<dbReference type="OrthoDB" id="1924787at2759"/>
<evidence type="ECO:0000313" key="8">
    <source>
        <dbReference type="Proteomes" id="UP000036987"/>
    </source>
</evidence>